<dbReference type="RefSeq" id="WP_191782895.1">
    <property type="nucleotide sequence ID" value="NZ_JACSQV010000007.1"/>
</dbReference>
<evidence type="ECO:0000256" key="1">
    <source>
        <dbReference type="ARBA" id="ARBA00007430"/>
    </source>
</evidence>
<dbReference type="EMBL" id="JACSQV010000007">
    <property type="protein sequence ID" value="MBD7918593.1"/>
    <property type="molecule type" value="Genomic_DNA"/>
</dbReference>
<organism evidence="4 5">
    <name type="scientific">Cellulomonas avistercoris</name>
    <dbReference type="NCBI Taxonomy" id="2762242"/>
    <lineage>
        <taxon>Bacteria</taxon>
        <taxon>Bacillati</taxon>
        <taxon>Actinomycetota</taxon>
        <taxon>Actinomycetes</taxon>
        <taxon>Micrococcales</taxon>
        <taxon>Cellulomonadaceae</taxon>
        <taxon>Cellulomonas</taxon>
    </lineage>
</organism>
<evidence type="ECO:0000256" key="2">
    <source>
        <dbReference type="SAM" id="MobiDB-lite"/>
    </source>
</evidence>
<sequence length="381" mass="40261">MTTDRRLPRPQDLLPASRPPVGSAAVRALVAGRRVLVTGAAGSVGAALVRRLTGLAPAALHLLDVDEGRLHAQQLELTGRGFTRSSQVLLADVRDARALDAAFARAAPDLVLHAAALKHVALLETFGCVGVMTNVWGTQNVVRAAHRHGVERVVHVSSDKAADPTSVLGATQRLAELVVRGEDGPRAASVRFGTALGSRGSFWDTLVHQTAAGLPVTVTDPDATRSLMTLDEAAALVLEVAALAHGGETYVLDMGERVRVLDLVHRYAALAGLPAPRVTVTGLLPGEKQHETLVAEGERHRPTGVDRVLRCPPVTRPPGFDRVLSDLYAAADDADEPRVRRLLGEQFAGLRARLDDDRAPDGHVPRSGPGPALRVLGPVPA</sequence>
<dbReference type="Gene3D" id="3.40.50.720">
    <property type="entry name" value="NAD(P)-binding Rossmann-like Domain"/>
    <property type="match status" value="1"/>
</dbReference>
<keyword evidence="5" id="KW-1185">Reference proteome</keyword>
<comment type="similarity">
    <text evidence="1">Belongs to the polysaccharide synthase family.</text>
</comment>
<evidence type="ECO:0000313" key="4">
    <source>
        <dbReference type="EMBL" id="MBD7918593.1"/>
    </source>
</evidence>
<gene>
    <name evidence="4" type="ORF">H9657_09940</name>
</gene>
<feature type="domain" description="Polysaccharide biosynthesis protein CapD-like" evidence="3">
    <location>
        <begin position="35"/>
        <end position="310"/>
    </location>
</feature>
<evidence type="ECO:0000259" key="3">
    <source>
        <dbReference type="Pfam" id="PF02719"/>
    </source>
</evidence>
<dbReference type="SUPFAM" id="SSF51735">
    <property type="entry name" value="NAD(P)-binding Rossmann-fold domains"/>
    <property type="match status" value="1"/>
</dbReference>
<dbReference type="PANTHER" id="PTHR43318:SF1">
    <property type="entry name" value="POLYSACCHARIDE BIOSYNTHESIS PROTEIN EPSC-RELATED"/>
    <property type="match status" value="1"/>
</dbReference>
<dbReference type="InterPro" id="IPR003869">
    <property type="entry name" value="Polysac_CapD-like"/>
</dbReference>
<accession>A0ABR8QDT1</accession>
<dbReference type="InterPro" id="IPR051203">
    <property type="entry name" value="Polysaccharide_Synthase-Rel"/>
</dbReference>
<evidence type="ECO:0000313" key="5">
    <source>
        <dbReference type="Proteomes" id="UP000604241"/>
    </source>
</evidence>
<feature type="compositionally biased region" description="Basic and acidic residues" evidence="2">
    <location>
        <begin position="353"/>
        <end position="364"/>
    </location>
</feature>
<feature type="region of interest" description="Disordered" evidence="2">
    <location>
        <begin position="353"/>
        <end position="381"/>
    </location>
</feature>
<dbReference type="Proteomes" id="UP000604241">
    <property type="component" value="Unassembled WGS sequence"/>
</dbReference>
<comment type="caution">
    <text evidence="4">The sequence shown here is derived from an EMBL/GenBank/DDBJ whole genome shotgun (WGS) entry which is preliminary data.</text>
</comment>
<dbReference type="InterPro" id="IPR036291">
    <property type="entry name" value="NAD(P)-bd_dom_sf"/>
</dbReference>
<dbReference type="Pfam" id="PF02719">
    <property type="entry name" value="Polysacc_synt_2"/>
    <property type="match status" value="1"/>
</dbReference>
<reference evidence="4 5" key="1">
    <citation type="submission" date="2020-08" db="EMBL/GenBank/DDBJ databases">
        <title>A Genomic Blueprint of the Chicken Gut Microbiome.</title>
        <authorList>
            <person name="Gilroy R."/>
            <person name="Ravi A."/>
            <person name="Getino M."/>
            <person name="Pursley I."/>
            <person name="Horton D.L."/>
            <person name="Alikhan N.-F."/>
            <person name="Baker D."/>
            <person name="Gharbi K."/>
            <person name="Hall N."/>
            <person name="Watson M."/>
            <person name="Adriaenssens E.M."/>
            <person name="Foster-Nyarko E."/>
            <person name="Jarju S."/>
            <person name="Secka A."/>
            <person name="Antonio M."/>
            <person name="Oren A."/>
            <person name="Chaudhuri R."/>
            <person name="La Ragione R.M."/>
            <person name="Hildebrand F."/>
            <person name="Pallen M.J."/>
        </authorList>
    </citation>
    <scope>NUCLEOTIDE SEQUENCE [LARGE SCALE GENOMIC DNA]</scope>
    <source>
        <strain evidence="4 5">Sa3CUA2</strain>
    </source>
</reference>
<dbReference type="PANTHER" id="PTHR43318">
    <property type="entry name" value="UDP-N-ACETYLGLUCOSAMINE 4,6-DEHYDRATASE"/>
    <property type="match status" value="1"/>
</dbReference>
<protein>
    <submittedName>
        <fullName evidence="4">Polysaccharide biosynthesis protein</fullName>
    </submittedName>
</protein>
<proteinExistence type="inferred from homology"/>
<name>A0ABR8QDT1_9CELL</name>